<evidence type="ECO:0000256" key="2">
    <source>
        <dbReference type="ARBA" id="ARBA00004177"/>
    </source>
</evidence>
<comment type="subcellular location">
    <subcellularLocation>
        <location evidence="3">Cytoplasm</location>
    </subcellularLocation>
    <subcellularLocation>
        <location evidence="2">Endosome</location>
    </subcellularLocation>
    <subcellularLocation>
        <location evidence="1">Nucleus</location>
    </subcellularLocation>
</comment>
<organism evidence="19 20">
    <name type="scientific">Laticauda laticaudata</name>
    <name type="common">Blue-ringed sea krait</name>
    <name type="synonym">Blue-lipped sea krait</name>
    <dbReference type="NCBI Taxonomy" id="8630"/>
    <lineage>
        <taxon>Eukaryota</taxon>
        <taxon>Metazoa</taxon>
        <taxon>Chordata</taxon>
        <taxon>Craniata</taxon>
        <taxon>Vertebrata</taxon>
        <taxon>Euteleostomi</taxon>
        <taxon>Lepidosauria</taxon>
        <taxon>Squamata</taxon>
        <taxon>Bifurcata</taxon>
        <taxon>Unidentata</taxon>
        <taxon>Episquamata</taxon>
        <taxon>Toxicofera</taxon>
        <taxon>Serpentes</taxon>
        <taxon>Colubroidea</taxon>
        <taxon>Elapidae</taxon>
        <taxon>Laticaudinae</taxon>
        <taxon>Laticauda</taxon>
    </lineage>
</organism>
<evidence type="ECO:0000256" key="5">
    <source>
        <dbReference type="ARBA" id="ARBA00014547"/>
    </source>
</evidence>
<dbReference type="GO" id="GO:0005634">
    <property type="term" value="C:nucleus"/>
    <property type="evidence" value="ECO:0007669"/>
    <property type="project" value="UniProtKB-SubCell"/>
</dbReference>
<evidence type="ECO:0000256" key="1">
    <source>
        <dbReference type="ARBA" id="ARBA00004123"/>
    </source>
</evidence>
<keyword evidence="8" id="KW-0967">Endosome</keyword>
<evidence type="ECO:0000256" key="9">
    <source>
        <dbReference type="ARBA" id="ARBA00022843"/>
    </source>
</evidence>
<dbReference type="InterPro" id="IPR044898">
    <property type="entry name" value="CDI_dom_sf"/>
</dbReference>
<keyword evidence="11" id="KW-0539">Nucleus</keyword>
<dbReference type="AlphaFoldDB" id="A0A8C5RTC2"/>
<keyword evidence="20" id="KW-1185">Reference proteome</keyword>
<sequence length="410" mass="44304">MARRLYLNRRAVSIIRLSVSLLSIAILGRGAREGALPPSFLGAPSSPRELRLSFFRPPPGAKTGPPPPPPPPPPRRARASGRRFSLLLLLLLFLVVVVCGGGGSVDSRTCGERSGSSGRSSVVPARLGFSEPRSVLRRRAPRCPPPRPRLMRGSGQQGSCALSAREAFPRLGPAERPPAAAAAAFSSPSGTPSTISPAASAPRPAARRAMSKVRVSNGSPTLERMEGRPADGPKPSACRCLFGPVDRQELAREWQEQSRHLEEASRRRWNFDFRRGQPLEGRFEWQALDRAALPDFYSRPPRLGGARPRADGRERRPELNGDRSPPRGLRCAQAPAEQEPELEPQQDGAAALTLSSGPRKRPAADDSSLQSKRANTTEEISEDPSEDTAMASSAEQTPKKKTSSPKQCQT</sequence>
<evidence type="ECO:0000259" key="18">
    <source>
        <dbReference type="Pfam" id="PF02234"/>
    </source>
</evidence>
<dbReference type="GO" id="GO:0045930">
    <property type="term" value="P:negative regulation of mitotic cell cycle"/>
    <property type="evidence" value="ECO:0007669"/>
    <property type="project" value="TreeGrafter"/>
</dbReference>
<comment type="function">
    <text evidence="15">Important regulator of cell cycle progression. Inhibits the kinase activity of CDK2 bound to cyclin A, but has little inhibitory activity on CDK2 bound to SPDYA. Involved in G1 arrest. Potent inhibitor of cyclin E- and cyclin A-CDK2 complexes. Forms a complex with cyclin type D-CDK4 complexes and is involved in the assembly, stability, and modulation of CCND1-CDK4 complex activation. Acts either as an inhibitor or an activator of cyclin type D-CDK4 complexes depending on its phosphorylation state and/or stoichometry.</text>
</comment>
<feature type="region of interest" description="Disordered" evidence="16">
    <location>
        <begin position="107"/>
        <end position="236"/>
    </location>
</feature>
<keyword evidence="17" id="KW-0812">Transmembrane</keyword>
<reference evidence="19" key="2">
    <citation type="submission" date="2025-09" db="UniProtKB">
        <authorList>
            <consortium name="Ensembl"/>
        </authorList>
    </citation>
    <scope>IDENTIFICATION</scope>
</reference>
<keyword evidence="17" id="KW-0472">Membrane</keyword>
<dbReference type="GO" id="GO:0005768">
    <property type="term" value="C:endosome"/>
    <property type="evidence" value="ECO:0007669"/>
    <property type="project" value="UniProtKB-SubCell"/>
</dbReference>
<keyword evidence="17" id="KW-1133">Transmembrane helix</keyword>
<evidence type="ECO:0000256" key="14">
    <source>
        <dbReference type="ARBA" id="ARBA00031925"/>
    </source>
</evidence>
<comment type="similarity">
    <text evidence="4">Belongs to the CDI family.</text>
</comment>
<accession>A0A8C5RTC2</accession>
<feature type="region of interest" description="Disordered" evidence="16">
    <location>
        <begin position="253"/>
        <end position="273"/>
    </location>
</feature>
<feature type="compositionally biased region" description="Basic and acidic residues" evidence="16">
    <location>
        <begin position="308"/>
        <end position="325"/>
    </location>
</feature>
<feature type="region of interest" description="Disordered" evidence="16">
    <location>
        <begin position="294"/>
        <end position="410"/>
    </location>
</feature>
<feature type="compositionally biased region" description="Polar residues" evidence="16">
    <location>
        <begin position="367"/>
        <end position="378"/>
    </location>
</feature>
<dbReference type="Ensembl" id="ENSLLTT00000007524.1">
    <property type="protein sequence ID" value="ENSLLTP00000007251.1"/>
    <property type="gene ID" value="ENSLLTG00000005527.1"/>
</dbReference>
<feature type="domain" description="Cyclin-dependent kinase inhibitor" evidence="18">
    <location>
        <begin position="240"/>
        <end position="287"/>
    </location>
</feature>
<dbReference type="Gene3D" id="4.10.365.10">
    <property type="entry name" value="p27"/>
    <property type="match status" value="1"/>
</dbReference>
<feature type="compositionally biased region" description="Pro residues" evidence="16">
    <location>
        <begin position="56"/>
        <end position="74"/>
    </location>
</feature>
<dbReference type="Proteomes" id="UP000694406">
    <property type="component" value="Unplaced"/>
</dbReference>
<evidence type="ECO:0000256" key="10">
    <source>
        <dbReference type="ARBA" id="ARBA00023013"/>
    </source>
</evidence>
<dbReference type="Pfam" id="PF02234">
    <property type="entry name" value="CDI"/>
    <property type="match status" value="1"/>
</dbReference>
<dbReference type="PANTHER" id="PTHR10265:SF9">
    <property type="entry name" value="CYCLIN-DEPENDENT KINASE INHIBITOR 1B"/>
    <property type="match status" value="1"/>
</dbReference>
<feature type="compositionally biased region" description="Low complexity" evidence="16">
    <location>
        <begin position="177"/>
        <end position="204"/>
    </location>
</feature>
<proteinExistence type="inferred from homology"/>
<dbReference type="GeneTree" id="ENSGT00940000159852"/>
<evidence type="ECO:0000256" key="3">
    <source>
        <dbReference type="ARBA" id="ARBA00004496"/>
    </source>
</evidence>
<evidence type="ECO:0000256" key="8">
    <source>
        <dbReference type="ARBA" id="ARBA00022753"/>
    </source>
</evidence>
<keyword evidence="7" id="KW-0597">Phosphoprotein</keyword>
<dbReference type="GO" id="GO:0000082">
    <property type="term" value="P:G1/S transition of mitotic cell cycle"/>
    <property type="evidence" value="ECO:0007669"/>
    <property type="project" value="TreeGrafter"/>
</dbReference>
<evidence type="ECO:0000256" key="12">
    <source>
        <dbReference type="ARBA" id="ARBA00023306"/>
    </source>
</evidence>
<evidence type="ECO:0000256" key="7">
    <source>
        <dbReference type="ARBA" id="ARBA00022553"/>
    </source>
</evidence>
<dbReference type="GO" id="GO:0004861">
    <property type="term" value="F:cyclin-dependent protein serine/threonine kinase inhibitor activity"/>
    <property type="evidence" value="ECO:0007669"/>
    <property type="project" value="InterPro"/>
</dbReference>
<evidence type="ECO:0000313" key="19">
    <source>
        <dbReference type="Ensembl" id="ENSLLTP00000007251.1"/>
    </source>
</evidence>
<dbReference type="GO" id="GO:0051087">
    <property type="term" value="F:protein-folding chaperone binding"/>
    <property type="evidence" value="ECO:0007669"/>
    <property type="project" value="TreeGrafter"/>
</dbReference>
<feature type="transmembrane region" description="Helical" evidence="17">
    <location>
        <begin position="84"/>
        <end position="105"/>
    </location>
</feature>
<dbReference type="PANTHER" id="PTHR10265">
    <property type="entry name" value="CYCLIN-DEPENDENT KINASE INHIBITOR 1"/>
    <property type="match status" value="1"/>
</dbReference>
<feature type="compositionally biased region" description="Low complexity" evidence="16">
    <location>
        <begin position="107"/>
        <end position="121"/>
    </location>
</feature>
<keyword evidence="9" id="KW-0832">Ubl conjugation</keyword>
<evidence type="ECO:0000256" key="16">
    <source>
        <dbReference type="SAM" id="MobiDB-lite"/>
    </source>
</evidence>
<evidence type="ECO:0000256" key="15">
    <source>
        <dbReference type="ARBA" id="ARBA00045727"/>
    </source>
</evidence>
<evidence type="ECO:0000256" key="6">
    <source>
        <dbReference type="ARBA" id="ARBA00022490"/>
    </source>
</evidence>
<evidence type="ECO:0000313" key="20">
    <source>
        <dbReference type="Proteomes" id="UP000694406"/>
    </source>
</evidence>
<evidence type="ECO:0000256" key="4">
    <source>
        <dbReference type="ARBA" id="ARBA00006726"/>
    </source>
</evidence>
<evidence type="ECO:0000256" key="17">
    <source>
        <dbReference type="SAM" id="Phobius"/>
    </source>
</evidence>
<keyword evidence="12" id="KW-0131">Cell cycle</keyword>
<feature type="region of interest" description="Disordered" evidence="16">
    <location>
        <begin position="53"/>
        <end position="78"/>
    </location>
</feature>
<keyword evidence="10" id="KW-0649">Protein kinase inhibitor</keyword>
<dbReference type="InterPro" id="IPR003175">
    <property type="entry name" value="CDI_dom"/>
</dbReference>
<keyword evidence="6" id="KW-0963">Cytoplasm</keyword>
<reference evidence="19" key="1">
    <citation type="submission" date="2025-08" db="UniProtKB">
        <authorList>
            <consortium name="Ensembl"/>
        </authorList>
    </citation>
    <scope>IDENTIFICATION</scope>
</reference>
<evidence type="ECO:0000256" key="13">
    <source>
        <dbReference type="ARBA" id="ARBA00031903"/>
    </source>
</evidence>
<name>A0A8C5RTC2_LATLA</name>
<protein>
    <recommendedName>
        <fullName evidence="5">Cyclin-dependent kinase inhibitor 1B</fullName>
    </recommendedName>
    <alternativeName>
        <fullName evidence="14">Cyclin-dependent kinase inhibitor p27</fullName>
    </alternativeName>
    <alternativeName>
        <fullName evidence="13">p27Kip1</fullName>
    </alternativeName>
</protein>
<dbReference type="GO" id="GO:0008285">
    <property type="term" value="P:negative regulation of cell population proliferation"/>
    <property type="evidence" value="ECO:0007669"/>
    <property type="project" value="TreeGrafter"/>
</dbReference>
<evidence type="ECO:0000256" key="11">
    <source>
        <dbReference type="ARBA" id="ARBA00023242"/>
    </source>
</evidence>